<dbReference type="NCBIfam" id="TIGR04294">
    <property type="entry name" value="pre_pil_HX9DG"/>
    <property type="match status" value="1"/>
</dbReference>
<dbReference type="PANTHER" id="PTHR30093">
    <property type="entry name" value="GENERAL SECRETION PATHWAY PROTEIN G"/>
    <property type="match status" value="1"/>
</dbReference>
<dbReference type="NCBIfam" id="TIGR02532">
    <property type="entry name" value="IV_pilin_GFxxxE"/>
    <property type="match status" value="1"/>
</dbReference>
<comment type="caution">
    <text evidence="2">The sequence shown here is derived from an EMBL/GenBank/DDBJ whole genome shotgun (WGS) entry which is preliminary data.</text>
</comment>
<dbReference type="PANTHER" id="PTHR30093:SF2">
    <property type="entry name" value="TYPE II SECRETION SYSTEM PROTEIN H"/>
    <property type="match status" value="1"/>
</dbReference>
<dbReference type="EMBL" id="SJPF01000001">
    <property type="protein sequence ID" value="TWT38351.1"/>
    <property type="molecule type" value="Genomic_DNA"/>
</dbReference>
<dbReference type="Pfam" id="PF07596">
    <property type="entry name" value="SBP_bac_10"/>
    <property type="match status" value="1"/>
</dbReference>
<dbReference type="InterPro" id="IPR012902">
    <property type="entry name" value="N_methyl_site"/>
</dbReference>
<sequence length="319" mass="35278">MRRAGFTLVELLVVIAIIGVLIALLLPAVQQAREAARRMSCQNNMKQLGLALHNYHDTFKVLPRGGHPDLPNGLDACSPHVAILPFLEGKNIYDLYNFDESWDHSSNLQVKNMMPSAYACPSGPGDGETYDFENSDGDIEQRKATSYVYVGDASERVDGSFVNFGQTLVSCTPPDGKIRYRKFRDALDGLSNSLFMVESAGRSRWLIDGEAQPADRLPGRGYYWGNEWECWTGPIAHTGFVATAVTTDPSTGEKNLSLFVGSRRMNFSNRYGRPYSFHPGGVMSLFADGSVHFLTESMDVYTLQYLAACDDGQTIPGEF</sequence>
<dbReference type="Pfam" id="PF07963">
    <property type="entry name" value="N_methyl"/>
    <property type="match status" value="1"/>
</dbReference>
<evidence type="ECO:0000313" key="3">
    <source>
        <dbReference type="Proteomes" id="UP000318878"/>
    </source>
</evidence>
<name>A0A5C5VJW2_9BACT</name>
<reference evidence="2 3" key="1">
    <citation type="submission" date="2019-02" db="EMBL/GenBank/DDBJ databases">
        <title>Deep-cultivation of Planctomycetes and their phenomic and genomic characterization uncovers novel biology.</title>
        <authorList>
            <person name="Wiegand S."/>
            <person name="Jogler M."/>
            <person name="Boedeker C."/>
            <person name="Pinto D."/>
            <person name="Vollmers J."/>
            <person name="Rivas-Marin E."/>
            <person name="Kohn T."/>
            <person name="Peeters S.H."/>
            <person name="Heuer A."/>
            <person name="Rast P."/>
            <person name="Oberbeckmann S."/>
            <person name="Bunk B."/>
            <person name="Jeske O."/>
            <person name="Meyerdierks A."/>
            <person name="Storesund J.E."/>
            <person name="Kallscheuer N."/>
            <person name="Luecker S."/>
            <person name="Lage O.M."/>
            <person name="Pohl T."/>
            <person name="Merkel B.J."/>
            <person name="Hornburger P."/>
            <person name="Mueller R.-W."/>
            <person name="Bruemmer F."/>
            <person name="Labrenz M."/>
            <person name="Spormann A.M."/>
            <person name="Op Den Camp H."/>
            <person name="Overmann J."/>
            <person name="Amann R."/>
            <person name="Jetten M.S.M."/>
            <person name="Mascher T."/>
            <person name="Medema M.H."/>
            <person name="Devos D.P."/>
            <person name="Kaster A.-K."/>
            <person name="Ovreas L."/>
            <person name="Rohde M."/>
            <person name="Galperin M.Y."/>
            <person name="Jogler C."/>
        </authorList>
    </citation>
    <scope>NUCLEOTIDE SEQUENCE [LARGE SCALE GENOMIC DNA]</scope>
    <source>
        <strain evidence="2 3">Enr8</strain>
    </source>
</reference>
<proteinExistence type="predicted"/>
<organism evidence="2 3">
    <name type="scientific">Blastopirellula retiformator</name>
    <dbReference type="NCBI Taxonomy" id="2527970"/>
    <lineage>
        <taxon>Bacteria</taxon>
        <taxon>Pseudomonadati</taxon>
        <taxon>Planctomycetota</taxon>
        <taxon>Planctomycetia</taxon>
        <taxon>Pirellulales</taxon>
        <taxon>Pirellulaceae</taxon>
        <taxon>Blastopirellula</taxon>
    </lineage>
</organism>
<dbReference type="InterPro" id="IPR027558">
    <property type="entry name" value="Pre_pil_HX9DG_C"/>
</dbReference>
<feature type="domain" description="DUF1559" evidence="1">
    <location>
        <begin position="30"/>
        <end position="299"/>
    </location>
</feature>
<keyword evidence="3" id="KW-1185">Reference proteome</keyword>
<dbReference type="InterPro" id="IPR045584">
    <property type="entry name" value="Pilin-like"/>
</dbReference>
<gene>
    <name evidence="2" type="ORF">Enr8_00430</name>
</gene>
<evidence type="ECO:0000259" key="1">
    <source>
        <dbReference type="Pfam" id="PF07596"/>
    </source>
</evidence>
<accession>A0A5C5VJW2</accession>
<dbReference type="SUPFAM" id="SSF54523">
    <property type="entry name" value="Pili subunits"/>
    <property type="match status" value="1"/>
</dbReference>
<dbReference type="Gene3D" id="3.30.700.10">
    <property type="entry name" value="Glycoprotein, Type 4 Pilin"/>
    <property type="match status" value="1"/>
</dbReference>
<evidence type="ECO:0000313" key="2">
    <source>
        <dbReference type="EMBL" id="TWT38351.1"/>
    </source>
</evidence>
<dbReference type="Proteomes" id="UP000318878">
    <property type="component" value="Unassembled WGS sequence"/>
</dbReference>
<protein>
    <recommendedName>
        <fullName evidence="1">DUF1559 domain-containing protein</fullName>
    </recommendedName>
</protein>
<dbReference type="InterPro" id="IPR011453">
    <property type="entry name" value="DUF1559"/>
</dbReference>
<dbReference type="OrthoDB" id="212259at2"/>
<dbReference type="PROSITE" id="PS00409">
    <property type="entry name" value="PROKAR_NTER_METHYL"/>
    <property type="match status" value="1"/>
</dbReference>
<dbReference type="RefSeq" id="WP_146429927.1">
    <property type="nucleotide sequence ID" value="NZ_SJPF01000001.1"/>
</dbReference>
<dbReference type="AlphaFoldDB" id="A0A5C5VJW2"/>